<reference evidence="2" key="1">
    <citation type="submission" date="2022-10" db="EMBL/GenBank/DDBJ databases">
        <title>Puccinia triticina Genome sequencing and assembly.</title>
        <authorList>
            <person name="Li C."/>
        </authorList>
    </citation>
    <scope>NUCLEOTIDE SEQUENCE</scope>
    <source>
        <strain evidence="2">Pt15</strain>
    </source>
</reference>
<evidence type="ECO:0000313" key="2">
    <source>
        <dbReference type="EMBL" id="WAQ83115.1"/>
    </source>
</evidence>
<evidence type="ECO:0008006" key="4">
    <source>
        <dbReference type="Google" id="ProtNLM"/>
    </source>
</evidence>
<keyword evidence="3" id="KW-1185">Reference proteome</keyword>
<protein>
    <recommendedName>
        <fullName evidence="4">BED-type domain-containing protein</fullName>
    </recommendedName>
</protein>
<evidence type="ECO:0000256" key="1">
    <source>
        <dbReference type="SAM" id="MobiDB-lite"/>
    </source>
</evidence>
<feature type="region of interest" description="Disordered" evidence="1">
    <location>
        <begin position="1"/>
        <end position="99"/>
    </location>
</feature>
<dbReference type="GeneID" id="77808350"/>
<evidence type="ECO:0000313" key="3">
    <source>
        <dbReference type="Proteomes" id="UP001164743"/>
    </source>
</evidence>
<feature type="compositionally biased region" description="Polar residues" evidence="1">
    <location>
        <begin position="30"/>
        <end position="40"/>
    </location>
</feature>
<sequence length="196" mass="21551">MVRQSSDSRCSINQIGPNIQSKKQKDPQSDSEGGSPSAPVSRNKKAKTTTNKNTEASQSSVKSTAETSKNKQPVIDLAQDSNGENSKARKKGRDSTYDKPLLFFGAPYRLPNDSADEGPRTYDCLWCKKPIRVSQGTLSNLKTHRDGSSQEGRCPVGCRNRHKAIADGAKLPPTVDELRIQHKNERKTGKITNHFA</sequence>
<feature type="compositionally biased region" description="Polar residues" evidence="1">
    <location>
        <begin position="1"/>
        <end position="21"/>
    </location>
</feature>
<proteinExistence type="predicted"/>
<organism evidence="2 3">
    <name type="scientific">Puccinia triticina</name>
    <dbReference type="NCBI Taxonomy" id="208348"/>
    <lineage>
        <taxon>Eukaryota</taxon>
        <taxon>Fungi</taxon>
        <taxon>Dikarya</taxon>
        <taxon>Basidiomycota</taxon>
        <taxon>Pucciniomycotina</taxon>
        <taxon>Pucciniomycetes</taxon>
        <taxon>Pucciniales</taxon>
        <taxon>Pucciniaceae</taxon>
        <taxon>Puccinia</taxon>
    </lineage>
</organism>
<dbReference type="EMBL" id="CP110423">
    <property type="protein sequence ID" value="WAQ83115.1"/>
    <property type="molecule type" value="Genomic_DNA"/>
</dbReference>
<feature type="compositionally biased region" description="Polar residues" evidence="1">
    <location>
        <begin position="55"/>
        <end position="71"/>
    </location>
</feature>
<dbReference type="RefSeq" id="XP_053018670.1">
    <property type="nucleotide sequence ID" value="XM_053167455.1"/>
</dbReference>
<dbReference type="Proteomes" id="UP001164743">
    <property type="component" value="Chromosome 3A"/>
</dbReference>
<gene>
    <name evidence="2" type="ORF">PtA15_3A482</name>
</gene>
<accession>A0ABY7CEC1</accession>
<name>A0ABY7CEC1_9BASI</name>